<dbReference type="PANTHER" id="PTHR10353:SF318">
    <property type="entry name" value="BETA-GLUCOSIDASE 31-RELATED"/>
    <property type="match status" value="1"/>
</dbReference>
<comment type="caution">
    <text evidence="8">The sequence shown here is derived from an EMBL/GenBank/DDBJ whole genome shotgun (WGS) entry which is preliminary data.</text>
</comment>
<evidence type="ECO:0008006" key="10">
    <source>
        <dbReference type="Google" id="ProtNLM"/>
    </source>
</evidence>
<reference evidence="8" key="2">
    <citation type="submission" date="2020-03" db="EMBL/GenBank/DDBJ databases">
        <title>Walnut 2.0.</title>
        <authorList>
            <person name="Marrano A."/>
            <person name="Britton M."/>
            <person name="Zimin A.V."/>
            <person name="Zaini P.A."/>
            <person name="Workman R."/>
            <person name="Puiu D."/>
            <person name="Bianco L."/>
            <person name="Allen B.J."/>
            <person name="Troggio M."/>
            <person name="Leslie C.A."/>
            <person name="Timp W."/>
            <person name="Dendekar A."/>
            <person name="Salzberg S.L."/>
            <person name="Neale D.B."/>
        </authorList>
    </citation>
    <scope>NUCLEOTIDE SEQUENCE</scope>
    <source>
        <tissue evidence="8">Leaves</tissue>
    </source>
</reference>
<dbReference type="Pfam" id="PF00232">
    <property type="entry name" value="Glyco_hydro_1"/>
    <property type="match status" value="1"/>
</dbReference>
<dbReference type="InterPro" id="IPR033132">
    <property type="entry name" value="GH_1_N_CS"/>
</dbReference>
<dbReference type="PROSITE" id="PS00572">
    <property type="entry name" value="GLYCOSYL_HYDROL_F1_1"/>
    <property type="match status" value="1"/>
</dbReference>
<sequence length="530" mass="60022">HSPNLLNMASKGHIFLGLLVLLGSFISYSNAASAALSPSYKISSFNRSSFPSDFYFGAASASYQYEGAVKEGDRKPSMWDYYSHKYPEKITDGSNGDVAIDQYHRYKEDVAILKDMGGDSYRFSIAWVRILPTGKLKDGVNAEGVAYYNRLIDELIAQGLTPFATIFHWDIPQTLEEEYGGFLSEKVVPDFQDFAEVCYKEFGDRVKHWITLNEPWTYSNGGYAQGILAPFRCSSFYNPNCTGGDSGVEPYVVSHNLLLAHAHAVEVYKTKYQASQKGVIGITHVCYWMEPYSNSAEDHNASLRALDFMCGWFMDPMTTGDYPASMRSLVGSRLPTFTANQSAMIKGAYDFVGLNYYTANYAAYAPSYQHVNKSYMTDGLVNQTTSRNGVLIGPAVYLYIYIYTGSPWLKIYPKGLRDLLNYFKYKYNDPEIYITENGVSEVNNETLSLEESLVDSQRVEYYYGHLSYLNKSIGDGVKVKGYFAWSLMDNYEWSSGYTVRFGLYYIDYNHNLTRHAKVSANWFKNFLLAS</sequence>
<proteinExistence type="inferred from homology"/>
<keyword evidence="2 6" id="KW-0378">Hydrolase</keyword>
<dbReference type="Gramene" id="Jr14_20440_p1">
    <property type="protein sequence ID" value="cds.Jr14_20440_p1"/>
    <property type="gene ID" value="Jr14_20440"/>
</dbReference>
<dbReference type="GO" id="GO:0004553">
    <property type="term" value="F:hydrolase activity, hydrolyzing O-glycosyl compounds"/>
    <property type="evidence" value="ECO:0007669"/>
    <property type="project" value="InterPro"/>
</dbReference>
<evidence type="ECO:0000256" key="5">
    <source>
        <dbReference type="RuleBase" id="RU003690"/>
    </source>
</evidence>
<dbReference type="SUPFAM" id="SSF51445">
    <property type="entry name" value="(Trans)glycosidases"/>
    <property type="match status" value="1"/>
</dbReference>
<accession>A0A833TWK0</accession>
<reference evidence="8" key="1">
    <citation type="submission" date="2015-10" db="EMBL/GenBank/DDBJ databases">
        <authorList>
            <person name="Martinez-Garcia P.J."/>
            <person name="Crepeau M.W."/>
            <person name="Puiu D."/>
            <person name="Gonzalez-Ibeas D."/>
            <person name="Whalen J."/>
            <person name="Stevens K."/>
            <person name="Paul R."/>
            <person name="Butterfield T."/>
            <person name="Britton M."/>
            <person name="Reagan R."/>
            <person name="Chakraborty S."/>
            <person name="Walawage S.L."/>
            <person name="Vasquez-Gross H.A."/>
            <person name="Cardeno C."/>
            <person name="Famula R."/>
            <person name="Pratt K."/>
            <person name="Kuruganti S."/>
            <person name="Aradhya M.K."/>
            <person name="Leslie C.A."/>
            <person name="Dandekar A.M."/>
            <person name="Salzberg S.L."/>
            <person name="Wegrzyn J.L."/>
            <person name="Langley C.H."/>
            <person name="Neale D.B."/>
        </authorList>
    </citation>
    <scope>NUCLEOTIDE SEQUENCE</scope>
    <source>
        <tissue evidence="8">Leaves</tissue>
    </source>
</reference>
<dbReference type="GO" id="GO:0005975">
    <property type="term" value="P:carbohydrate metabolic process"/>
    <property type="evidence" value="ECO:0007669"/>
    <property type="project" value="InterPro"/>
</dbReference>
<feature type="chain" id="PRO_5032694110" description="Beta-glucosidase 12-like" evidence="7">
    <location>
        <begin position="32"/>
        <end position="530"/>
    </location>
</feature>
<name>A0A833TWK0_JUGRE</name>
<keyword evidence="7" id="KW-0732">Signal</keyword>
<evidence type="ECO:0000256" key="4">
    <source>
        <dbReference type="PROSITE-ProRule" id="PRU10055"/>
    </source>
</evidence>
<dbReference type="InterPro" id="IPR018120">
    <property type="entry name" value="Glyco_hydro_1_AS"/>
</dbReference>
<evidence type="ECO:0000256" key="2">
    <source>
        <dbReference type="ARBA" id="ARBA00022801"/>
    </source>
</evidence>
<evidence type="ECO:0000313" key="9">
    <source>
        <dbReference type="Proteomes" id="UP000619265"/>
    </source>
</evidence>
<feature type="non-terminal residue" evidence="8">
    <location>
        <position position="530"/>
    </location>
</feature>
<evidence type="ECO:0000256" key="1">
    <source>
        <dbReference type="ARBA" id="ARBA00010838"/>
    </source>
</evidence>
<organism evidence="8 9">
    <name type="scientific">Juglans regia</name>
    <name type="common">English walnut</name>
    <dbReference type="NCBI Taxonomy" id="51240"/>
    <lineage>
        <taxon>Eukaryota</taxon>
        <taxon>Viridiplantae</taxon>
        <taxon>Streptophyta</taxon>
        <taxon>Embryophyta</taxon>
        <taxon>Tracheophyta</taxon>
        <taxon>Spermatophyta</taxon>
        <taxon>Magnoliopsida</taxon>
        <taxon>eudicotyledons</taxon>
        <taxon>Gunneridae</taxon>
        <taxon>Pentapetalae</taxon>
        <taxon>rosids</taxon>
        <taxon>fabids</taxon>
        <taxon>Fagales</taxon>
        <taxon>Juglandaceae</taxon>
        <taxon>Juglans</taxon>
    </lineage>
</organism>
<evidence type="ECO:0000256" key="3">
    <source>
        <dbReference type="ARBA" id="ARBA00023295"/>
    </source>
</evidence>
<evidence type="ECO:0000313" key="8">
    <source>
        <dbReference type="EMBL" id="KAF5447874.1"/>
    </source>
</evidence>
<evidence type="ECO:0000256" key="6">
    <source>
        <dbReference type="RuleBase" id="RU004468"/>
    </source>
</evidence>
<gene>
    <name evidence="8" type="ORF">F2P56_033391</name>
</gene>
<feature type="signal peptide" evidence="7">
    <location>
        <begin position="1"/>
        <end position="31"/>
    </location>
</feature>
<dbReference type="AlphaFoldDB" id="A0A833TWK0"/>
<dbReference type="PRINTS" id="PR00131">
    <property type="entry name" value="GLHYDRLASE1"/>
</dbReference>
<dbReference type="EMBL" id="LIHL02000014">
    <property type="protein sequence ID" value="KAF5447874.1"/>
    <property type="molecule type" value="Genomic_DNA"/>
</dbReference>
<protein>
    <recommendedName>
        <fullName evidence="10">Beta-glucosidase 12-like</fullName>
    </recommendedName>
</protein>
<dbReference type="PROSITE" id="PS00653">
    <property type="entry name" value="GLYCOSYL_HYDROL_F1_2"/>
    <property type="match status" value="1"/>
</dbReference>
<dbReference type="InterPro" id="IPR017853">
    <property type="entry name" value="GH"/>
</dbReference>
<feature type="active site" description="Nucleophile" evidence="4">
    <location>
        <position position="436"/>
    </location>
</feature>
<dbReference type="FunFam" id="3.20.20.80:FF:000020">
    <property type="entry name" value="Beta-glucosidase 12"/>
    <property type="match status" value="1"/>
</dbReference>
<comment type="similarity">
    <text evidence="1 5">Belongs to the glycosyl hydrolase 1 family.</text>
</comment>
<keyword evidence="3 6" id="KW-0326">Glycosidase</keyword>
<dbReference type="Gene3D" id="3.20.20.80">
    <property type="entry name" value="Glycosidases"/>
    <property type="match status" value="1"/>
</dbReference>
<dbReference type="PANTHER" id="PTHR10353">
    <property type="entry name" value="GLYCOSYL HYDROLASE"/>
    <property type="match status" value="1"/>
</dbReference>
<dbReference type="Proteomes" id="UP000619265">
    <property type="component" value="Unassembled WGS sequence"/>
</dbReference>
<evidence type="ECO:0000256" key="7">
    <source>
        <dbReference type="SAM" id="SignalP"/>
    </source>
</evidence>
<dbReference type="InterPro" id="IPR001360">
    <property type="entry name" value="Glyco_hydro_1"/>
</dbReference>